<feature type="region of interest" description="Disordered" evidence="1">
    <location>
        <begin position="101"/>
        <end position="122"/>
    </location>
</feature>
<protein>
    <submittedName>
        <fullName evidence="3">TfoX/Sxy family protein</fullName>
    </submittedName>
</protein>
<evidence type="ECO:0000313" key="4">
    <source>
        <dbReference type="Proteomes" id="UP001597295"/>
    </source>
</evidence>
<accession>A0ABW5DWU1</accession>
<dbReference type="EMBL" id="JBHUIP010000022">
    <property type="protein sequence ID" value="MFD2265602.1"/>
    <property type="molecule type" value="Genomic_DNA"/>
</dbReference>
<proteinExistence type="predicted"/>
<feature type="domain" description="TfoX N-terminal" evidence="2">
    <location>
        <begin position="18"/>
        <end position="88"/>
    </location>
</feature>
<organism evidence="3 4">
    <name type="scientific">Lacibacterium aquatile</name>
    <dbReference type="NCBI Taxonomy" id="1168082"/>
    <lineage>
        <taxon>Bacteria</taxon>
        <taxon>Pseudomonadati</taxon>
        <taxon>Pseudomonadota</taxon>
        <taxon>Alphaproteobacteria</taxon>
        <taxon>Rhodospirillales</taxon>
        <taxon>Rhodospirillaceae</taxon>
    </lineage>
</organism>
<gene>
    <name evidence="3" type="ORF">ACFSM5_22070</name>
</gene>
<keyword evidence="4" id="KW-1185">Reference proteome</keyword>
<comment type="caution">
    <text evidence="3">The sequence shown here is derived from an EMBL/GenBank/DDBJ whole genome shotgun (WGS) entry which is preliminary data.</text>
</comment>
<sequence>MPLSPDLLARIEAGAFALGPVRARPMFGGYGVYLDGLMVALVSGGELYLKSGPGNRSEFEALGLPLFTYMREGKRVALGYSLAPDGVHLEPWLEGALAEARRRKRAKPDKKKPKLPSDNPFL</sequence>
<dbReference type="SUPFAM" id="SSF159894">
    <property type="entry name" value="YgaC/TfoX-N like"/>
    <property type="match status" value="1"/>
</dbReference>
<name>A0ABW5DWU1_9PROT</name>
<evidence type="ECO:0000256" key="1">
    <source>
        <dbReference type="SAM" id="MobiDB-lite"/>
    </source>
</evidence>
<reference evidence="4" key="1">
    <citation type="journal article" date="2019" name="Int. J. Syst. Evol. Microbiol.">
        <title>The Global Catalogue of Microorganisms (GCM) 10K type strain sequencing project: providing services to taxonomists for standard genome sequencing and annotation.</title>
        <authorList>
            <consortium name="The Broad Institute Genomics Platform"/>
            <consortium name="The Broad Institute Genome Sequencing Center for Infectious Disease"/>
            <person name="Wu L."/>
            <person name="Ma J."/>
        </authorList>
    </citation>
    <scope>NUCLEOTIDE SEQUENCE [LARGE SCALE GENOMIC DNA]</scope>
    <source>
        <strain evidence="4">CGMCC 1.19062</strain>
    </source>
</reference>
<dbReference type="Proteomes" id="UP001597295">
    <property type="component" value="Unassembled WGS sequence"/>
</dbReference>
<dbReference type="InterPro" id="IPR007076">
    <property type="entry name" value="TfoX_N"/>
</dbReference>
<evidence type="ECO:0000259" key="2">
    <source>
        <dbReference type="Pfam" id="PF04993"/>
    </source>
</evidence>
<dbReference type="Pfam" id="PF04993">
    <property type="entry name" value="TfoX_N"/>
    <property type="match status" value="1"/>
</dbReference>
<evidence type="ECO:0000313" key="3">
    <source>
        <dbReference type="EMBL" id="MFD2265602.1"/>
    </source>
</evidence>
<feature type="compositionally biased region" description="Basic residues" evidence="1">
    <location>
        <begin position="101"/>
        <end position="114"/>
    </location>
</feature>
<dbReference type="Gene3D" id="3.30.1460.30">
    <property type="entry name" value="YgaC/TfoX-N like chaperone"/>
    <property type="match status" value="1"/>
</dbReference>
<dbReference type="RefSeq" id="WP_379879129.1">
    <property type="nucleotide sequence ID" value="NZ_JBHUIP010000022.1"/>
</dbReference>